<evidence type="ECO:0000313" key="3">
    <source>
        <dbReference type="Proteomes" id="UP000219440"/>
    </source>
</evidence>
<proteinExistence type="predicted"/>
<evidence type="ECO:0000256" key="1">
    <source>
        <dbReference type="SAM" id="MobiDB-lite"/>
    </source>
</evidence>
<dbReference type="RefSeq" id="WP_179691876.1">
    <property type="nucleotide sequence ID" value="NZ_BMLC01000003.1"/>
</dbReference>
<dbReference type="EMBL" id="OCST01000004">
    <property type="protein sequence ID" value="SOE70027.1"/>
    <property type="molecule type" value="Genomic_DNA"/>
</dbReference>
<organism evidence="2 3">
    <name type="scientific">Salinibacterium xinjiangense</name>
    <dbReference type="NCBI Taxonomy" id="386302"/>
    <lineage>
        <taxon>Bacteria</taxon>
        <taxon>Bacillati</taxon>
        <taxon>Actinomycetota</taxon>
        <taxon>Actinomycetes</taxon>
        <taxon>Micrococcales</taxon>
        <taxon>Microbacteriaceae</taxon>
        <taxon>Salinibacterium</taxon>
    </lineage>
</organism>
<reference evidence="2 3" key="1">
    <citation type="submission" date="2017-09" db="EMBL/GenBank/DDBJ databases">
        <authorList>
            <person name="Ehlers B."/>
            <person name="Leendertz F.H."/>
        </authorList>
    </citation>
    <scope>NUCLEOTIDE SEQUENCE [LARGE SCALE GENOMIC DNA]</scope>
    <source>
        <strain evidence="2 3">CGMCC 1.05381</strain>
    </source>
</reference>
<keyword evidence="3" id="KW-1185">Reference proteome</keyword>
<name>A0A2C8ZWD3_9MICO</name>
<feature type="region of interest" description="Disordered" evidence="1">
    <location>
        <begin position="23"/>
        <end position="50"/>
    </location>
</feature>
<gene>
    <name evidence="2" type="ORF">SAMN06296378_2120</name>
</gene>
<protein>
    <submittedName>
        <fullName evidence="2">Uncharacterized protein</fullName>
    </submittedName>
</protein>
<evidence type="ECO:0000313" key="2">
    <source>
        <dbReference type="EMBL" id="SOE70027.1"/>
    </source>
</evidence>
<feature type="compositionally biased region" description="Low complexity" evidence="1">
    <location>
        <begin position="30"/>
        <end position="49"/>
    </location>
</feature>
<dbReference type="Proteomes" id="UP000219440">
    <property type="component" value="Unassembled WGS sequence"/>
</dbReference>
<accession>A0A2C8ZWD3</accession>
<dbReference type="AlphaFoldDB" id="A0A2C8ZWD3"/>
<sequence length="221" mass="22844">MKRFGTITVFGLIVALRGCGSVPETSARDTSTPTLAPAATAAPSPAPTSVAGIRPTLDDLTLSFDGLGPLRLGDDPRTYDPDVSIVEREDDACGVPGFVRWNAAYPDRPLSDTSPGNTMRAFSVGWAEDVGVQAIQALSPRIKTSAGITVGSSFESLELAYPGLEPYSTGSGRDRYSVAGSPGTLYFDVGNGQSEHTAAVVDSMLVVETSVGAGVPSNEGC</sequence>